<dbReference type="Pfam" id="PF04892">
    <property type="entry name" value="VanZ"/>
    <property type="match status" value="1"/>
</dbReference>
<evidence type="ECO:0000256" key="1">
    <source>
        <dbReference type="SAM" id="Phobius"/>
    </source>
</evidence>
<dbReference type="EMBL" id="JTFC01000010">
    <property type="protein sequence ID" value="RUS57857.1"/>
    <property type="molecule type" value="Genomic_DNA"/>
</dbReference>
<name>A0A433RX66_9BACL</name>
<comment type="caution">
    <text evidence="3">The sequence shown here is derived from an EMBL/GenBank/DDBJ whole genome shotgun (WGS) entry which is preliminary data.</text>
</comment>
<accession>A0A433RX66</accession>
<feature type="transmembrane region" description="Helical" evidence="1">
    <location>
        <begin position="254"/>
        <end position="282"/>
    </location>
</feature>
<keyword evidence="1" id="KW-0472">Membrane</keyword>
<feature type="transmembrane region" description="Helical" evidence="1">
    <location>
        <begin position="334"/>
        <end position="361"/>
    </location>
</feature>
<dbReference type="OrthoDB" id="4822551at2"/>
<protein>
    <recommendedName>
        <fullName evidence="2">VanZ-like domain-containing protein</fullName>
    </recommendedName>
</protein>
<feature type="transmembrane region" description="Helical" evidence="1">
    <location>
        <begin position="303"/>
        <end position="322"/>
    </location>
</feature>
<evidence type="ECO:0000313" key="3">
    <source>
        <dbReference type="EMBL" id="RUS57857.1"/>
    </source>
</evidence>
<feature type="transmembrane region" description="Helical" evidence="1">
    <location>
        <begin position="113"/>
        <end position="133"/>
    </location>
</feature>
<keyword evidence="1" id="KW-0812">Transmembrane</keyword>
<sequence length="382" mass="44158">MSAYMQPLYSASIAFVLLGFVLWIPWMIHMYRKHGFFSLSQTLLSFSFVFYMISALFLVLLPLPDTRNTCAMQNPNTQHYSLMPFRFIADTLSGGWFDIKRPATYMLVFKQPAFYQAFFNFILLMPLGVYLRYFLTHKKLWWKAAIIAFFVTLFYEVTQITGIYGIYNCAYRIFDVDDLMLNTMGGILGFFLAPAALAIFPSKERIDARAKYLLERDEVKAMSVLLAIAIDIFLVDIIRQIILHFTNQNEVTSFIVFSVVSFLWMCVVPILWNGRTVGTAIMRFRYDSKLSKKTTISRLIKRYAAFYMAYFTLAIVGVLNNVEVTMASPYYKASVFLAFGSAVLTAILMVVLFIHIMLVVFGKGKRRFFFDESADLYTTRKK</sequence>
<keyword evidence="4" id="KW-1185">Reference proteome</keyword>
<dbReference type="InterPro" id="IPR006976">
    <property type="entry name" value="VanZ-like"/>
</dbReference>
<feature type="transmembrane region" description="Helical" evidence="1">
    <location>
        <begin position="43"/>
        <end position="63"/>
    </location>
</feature>
<keyword evidence="1" id="KW-1133">Transmembrane helix</keyword>
<organism evidence="3 4">
    <name type="scientific">Candidatus Kurthia intestinigallinarum</name>
    <dbReference type="NCBI Taxonomy" id="1562256"/>
    <lineage>
        <taxon>Bacteria</taxon>
        <taxon>Bacillati</taxon>
        <taxon>Bacillota</taxon>
        <taxon>Bacilli</taxon>
        <taxon>Bacillales</taxon>
        <taxon>Caryophanaceae</taxon>
        <taxon>Kurthia</taxon>
    </lineage>
</organism>
<feature type="domain" description="VanZ-like" evidence="2">
    <location>
        <begin position="48"/>
        <end position="194"/>
    </location>
</feature>
<evidence type="ECO:0000313" key="4">
    <source>
        <dbReference type="Proteomes" id="UP000288623"/>
    </source>
</evidence>
<gene>
    <name evidence="3" type="ORF">QI30_03480</name>
</gene>
<dbReference type="PANTHER" id="PTHR36834">
    <property type="entry name" value="MEMBRANE PROTEIN-RELATED"/>
    <property type="match status" value="1"/>
</dbReference>
<dbReference type="AlphaFoldDB" id="A0A433RX66"/>
<dbReference type="InterPro" id="IPR053150">
    <property type="entry name" value="Teicoplanin_resist-assoc"/>
</dbReference>
<reference evidence="3 4" key="1">
    <citation type="submission" date="2014-11" db="EMBL/GenBank/DDBJ databases">
        <title>Genome sequence and analysis of novel Kurthia sp.</title>
        <authorList>
            <person name="Lawson J.N."/>
            <person name="Gonzalez J.E."/>
            <person name="Rinauldi L."/>
            <person name="Xuan Z."/>
            <person name="Firman A."/>
            <person name="Shaddox L."/>
            <person name="Trudeau A."/>
            <person name="Shah S."/>
            <person name="Reiman D."/>
        </authorList>
    </citation>
    <scope>NUCLEOTIDE SEQUENCE [LARGE SCALE GENOMIC DNA]</scope>
    <source>
        <strain evidence="3 4">3B1D</strain>
    </source>
</reference>
<dbReference type="Proteomes" id="UP000288623">
    <property type="component" value="Unassembled WGS sequence"/>
</dbReference>
<feature type="transmembrane region" description="Helical" evidence="1">
    <location>
        <begin position="179"/>
        <end position="200"/>
    </location>
</feature>
<dbReference type="RefSeq" id="WP_126989569.1">
    <property type="nucleotide sequence ID" value="NZ_JTFC01000010.1"/>
</dbReference>
<dbReference type="PANTHER" id="PTHR36834:SF1">
    <property type="entry name" value="INTEGRAL MEMBRANE PROTEIN"/>
    <property type="match status" value="1"/>
</dbReference>
<evidence type="ECO:0000259" key="2">
    <source>
        <dbReference type="Pfam" id="PF04892"/>
    </source>
</evidence>
<feature type="transmembrane region" description="Helical" evidence="1">
    <location>
        <begin position="12"/>
        <end position="31"/>
    </location>
</feature>
<feature type="transmembrane region" description="Helical" evidence="1">
    <location>
        <begin position="145"/>
        <end position="167"/>
    </location>
</feature>
<proteinExistence type="predicted"/>
<feature type="transmembrane region" description="Helical" evidence="1">
    <location>
        <begin position="221"/>
        <end position="242"/>
    </location>
</feature>